<evidence type="ECO:0000313" key="2">
    <source>
        <dbReference type="Proteomes" id="UP001596166"/>
    </source>
</evidence>
<dbReference type="EMBL" id="JBHSLC010000081">
    <property type="protein sequence ID" value="MFC5358093.1"/>
    <property type="molecule type" value="Genomic_DNA"/>
</dbReference>
<organism evidence="1 2">
    <name type="scientific">Azospirillum himalayense</name>
    <dbReference type="NCBI Taxonomy" id="654847"/>
    <lineage>
        <taxon>Bacteria</taxon>
        <taxon>Pseudomonadati</taxon>
        <taxon>Pseudomonadota</taxon>
        <taxon>Alphaproteobacteria</taxon>
        <taxon>Rhodospirillales</taxon>
        <taxon>Azospirillaceae</taxon>
        <taxon>Azospirillum</taxon>
    </lineage>
</organism>
<proteinExistence type="predicted"/>
<dbReference type="RefSeq" id="WP_376997784.1">
    <property type="nucleotide sequence ID" value="NZ_JBHSLC010000081.1"/>
</dbReference>
<gene>
    <name evidence="1" type="ORF">ACFPMG_24200</name>
</gene>
<sequence>MAVLDVQVEPAGDATTLQVLTGDQLVPAEPDALQWCLTFWKSMQDRLRRKAREMELEAERRDGIAASLNVWVARDFPWVHGARNAARLDAISFRDAAAVCRDGAAYARSMSVELSADPAGPFMVPANILERAEAATERDGEWTGGDRLAADTLSAIRIPDADRLAHRRADFGFPPTFELTDPEHEGDADARRWNRFFRLNVSGDWPRVVEVTTEVQEALGDRAEARRTDAELATARDLKRLTDAAATSPLDLLKAMEVGGQKVIVTYQREGKSGDLHRTVIDENGDIGAPAGEARSPLQILRATYRIDGLLAAAGDLFAAHFAAAHFDLGKGTDYSQVRGTAAASNGEKLPGTEAEEARHWIFAAMAALGGGASPAAMAVWSVVGAQTALDRFATSRHFRMPGGQRWLSVEEAEGVLRQGLAALAAYLAAPTVEHQHRRRGLKVRVAGTVELSFLVGSRRFKVAATYEPALKAWVGNRMAPRKLREGEKTPTEFRHWSVKAANVAQLIEAAIGAAVMYCKTLM</sequence>
<keyword evidence="2" id="KW-1185">Reference proteome</keyword>
<accession>A0ABW0GD17</accession>
<comment type="caution">
    <text evidence="1">The sequence shown here is derived from an EMBL/GenBank/DDBJ whole genome shotgun (WGS) entry which is preliminary data.</text>
</comment>
<name>A0ABW0GD17_9PROT</name>
<reference evidence="2" key="1">
    <citation type="journal article" date="2019" name="Int. J. Syst. Evol. Microbiol.">
        <title>The Global Catalogue of Microorganisms (GCM) 10K type strain sequencing project: providing services to taxonomists for standard genome sequencing and annotation.</title>
        <authorList>
            <consortium name="The Broad Institute Genomics Platform"/>
            <consortium name="The Broad Institute Genome Sequencing Center for Infectious Disease"/>
            <person name="Wu L."/>
            <person name="Ma J."/>
        </authorList>
    </citation>
    <scope>NUCLEOTIDE SEQUENCE [LARGE SCALE GENOMIC DNA]</scope>
    <source>
        <strain evidence="2">CCUG 58760</strain>
    </source>
</reference>
<evidence type="ECO:0000313" key="1">
    <source>
        <dbReference type="EMBL" id="MFC5358093.1"/>
    </source>
</evidence>
<dbReference type="Proteomes" id="UP001596166">
    <property type="component" value="Unassembled WGS sequence"/>
</dbReference>
<protein>
    <submittedName>
        <fullName evidence="1">Uncharacterized protein</fullName>
    </submittedName>
</protein>